<feature type="compositionally biased region" description="Basic and acidic residues" evidence="1">
    <location>
        <begin position="9"/>
        <end position="26"/>
    </location>
</feature>
<dbReference type="Proteomes" id="UP000659223">
    <property type="component" value="Unassembled WGS sequence"/>
</dbReference>
<comment type="caution">
    <text evidence="2">The sequence shown here is derived from an EMBL/GenBank/DDBJ whole genome shotgun (WGS) entry which is preliminary data.</text>
</comment>
<sequence length="104" mass="10867">MLRLSKPPRGYDPRGGRPPKHGKEFGLARPESWPEPSVPTVNDTPRYGKVEAEALAEVVLPGLDGGFFAMPGTGTPLSFSARAKVPVSGFESHAASGRGPAVTG</sequence>
<keyword evidence="3" id="KW-1185">Reference proteome</keyword>
<proteinExistence type="predicted"/>
<evidence type="ECO:0000313" key="2">
    <source>
        <dbReference type="EMBL" id="GGY02683.1"/>
    </source>
</evidence>
<organism evidence="2 3">
    <name type="scientific">Streptomyces hiroshimensis</name>
    <dbReference type="NCBI Taxonomy" id="66424"/>
    <lineage>
        <taxon>Bacteria</taxon>
        <taxon>Bacillati</taxon>
        <taxon>Actinomycetota</taxon>
        <taxon>Actinomycetes</taxon>
        <taxon>Kitasatosporales</taxon>
        <taxon>Streptomycetaceae</taxon>
        <taxon>Streptomyces</taxon>
    </lineage>
</organism>
<reference evidence="3" key="1">
    <citation type="journal article" date="2019" name="Int. J. Syst. Evol. Microbiol.">
        <title>The Global Catalogue of Microorganisms (GCM) 10K type strain sequencing project: providing services to taxonomists for standard genome sequencing and annotation.</title>
        <authorList>
            <consortium name="The Broad Institute Genomics Platform"/>
            <consortium name="The Broad Institute Genome Sequencing Center for Infectious Disease"/>
            <person name="Wu L."/>
            <person name="Ma J."/>
        </authorList>
    </citation>
    <scope>NUCLEOTIDE SEQUENCE [LARGE SCALE GENOMIC DNA]</scope>
    <source>
        <strain evidence="3">JCM 4586</strain>
    </source>
</reference>
<protein>
    <submittedName>
        <fullName evidence="2">Uncharacterized protein</fullName>
    </submittedName>
</protein>
<feature type="region of interest" description="Disordered" evidence="1">
    <location>
        <begin position="1"/>
        <end position="41"/>
    </location>
</feature>
<name>A0ABQ2Z6A0_9ACTN</name>
<dbReference type="EMBL" id="BMUT01000014">
    <property type="protein sequence ID" value="GGY02683.1"/>
    <property type="molecule type" value="Genomic_DNA"/>
</dbReference>
<evidence type="ECO:0000256" key="1">
    <source>
        <dbReference type="SAM" id="MobiDB-lite"/>
    </source>
</evidence>
<accession>A0ABQ2Z6A0</accession>
<evidence type="ECO:0000313" key="3">
    <source>
        <dbReference type="Proteomes" id="UP000659223"/>
    </source>
</evidence>
<gene>
    <name evidence="2" type="ORF">GCM10010324_57080</name>
</gene>